<feature type="compositionally biased region" description="Low complexity" evidence="1">
    <location>
        <begin position="108"/>
        <end position="121"/>
    </location>
</feature>
<feature type="signal peptide" evidence="2">
    <location>
        <begin position="1"/>
        <end position="25"/>
    </location>
</feature>
<reference evidence="3" key="1">
    <citation type="journal article" date="2014" name="Int. J. Syst. Evol. Microbiol.">
        <title>Complete genome sequence of Corynebacterium casei LMG S-19264T (=DSM 44701T), isolated from a smear-ripened cheese.</title>
        <authorList>
            <consortium name="US DOE Joint Genome Institute (JGI-PGF)"/>
            <person name="Walter F."/>
            <person name="Albersmeier A."/>
            <person name="Kalinowski J."/>
            <person name="Ruckert C."/>
        </authorList>
    </citation>
    <scope>NUCLEOTIDE SEQUENCE</scope>
    <source>
        <strain evidence="3">JCM 3302</strain>
    </source>
</reference>
<comment type="caution">
    <text evidence="3">The sequence shown here is derived from an EMBL/GenBank/DDBJ whole genome shotgun (WGS) entry which is preliminary data.</text>
</comment>
<evidence type="ECO:0000313" key="3">
    <source>
        <dbReference type="EMBL" id="GHF21558.1"/>
    </source>
</evidence>
<reference evidence="3" key="2">
    <citation type="submission" date="2020-09" db="EMBL/GenBank/DDBJ databases">
        <authorList>
            <person name="Sun Q."/>
            <person name="Ohkuma M."/>
        </authorList>
    </citation>
    <scope>NUCLEOTIDE SEQUENCE</scope>
    <source>
        <strain evidence="3">JCM 3302</strain>
    </source>
</reference>
<evidence type="ECO:0000313" key="4">
    <source>
        <dbReference type="Proteomes" id="UP000641386"/>
    </source>
</evidence>
<keyword evidence="2" id="KW-0732">Signal</keyword>
<name>A0A919AQD7_9ACTN</name>
<dbReference type="EMBL" id="BNBC01000112">
    <property type="protein sequence ID" value="GHF21558.1"/>
    <property type="molecule type" value="Genomic_DNA"/>
</dbReference>
<gene>
    <name evidence="3" type="ORF">GCM10014715_89550</name>
</gene>
<evidence type="ECO:0008006" key="5">
    <source>
        <dbReference type="Google" id="ProtNLM"/>
    </source>
</evidence>
<feature type="chain" id="PRO_5037665371" description="Secreted protein" evidence="2">
    <location>
        <begin position="26"/>
        <end position="128"/>
    </location>
</feature>
<sequence length="128" mass="13204">MRKVNLRGAGLAAAVSSCLMVGVWAAPVSAVSGSPENTQSMQSTPVKSPLRCYATRSDPKAVVCYRFSEKAEFRHGEIVYVPILIQVPTPSNPPAITVVDSLSDVRPTDTGPGTSGSDTGSAPNDGGG</sequence>
<proteinExistence type="predicted"/>
<dbReference type="RefSeq" id="WP_189908443.1">
    <property type="nucleotide sequence ID" value="NZ_BNBC01000112.1"/>
</dbReference>
<dbReference type="Proteomes" id="UP000641386">
    <property type="component" value="Unassembled WGS sequence"/>
</dbReference>
<evidence type="ECO:0000256" key="2">
    <source>
        <dbReference type="SAM" id="SignalP"/>
    </source>
</evidence>
<accession>A0A919AQD7</accession>
<evidence type="ECO:0000256" key="1">
    <source>
        <dbReference type="SAM" id="MobiDB-lite"/>
    </source>
</evidence>
<organism evidence="3 4">
    <name type="scientific">Streptomyces spiralis</name>
    <dbReference type="NCBI Taxonomy" id="66376"/>
    <lineage>
        <taxon>Bacteria</taxon>
        <taxon>Bacillati</taxon>
        <taxon>Actinomycetota</taxon>
        <taxon>Actinomycetes</taxon>
        <taxon>Kitasatosporales</taxon>
        <taxon>Streptomycetaceae</taxon>
        <taxon>Streptomyces</taxon>
    </lineage>
</organism>
<dbReference type="PROSITE" id="PS51257">
    <property type="entry name" value="PROKAR_LIPOPROTEIN"/>
    <property type="match status" value="1"/>
</dbReference>
<dbReference type="AlphaFoldDB" id="A0A919AQD7"/>
<feature type="region of interest" description="Disordered" evidence="1">
    <location>
        <begin position="100"/>
        <end position="128"/>
    </location>
</feature>
<keyword evidence="4" id="KW-1185">Reference proteome</keyword>
<protein>
    <recommendedName>
        <fullName evidence="5">Secreted protein</fullName>
    </recommendedName>
</protein>